<evidence type="ECO:0000256" key="3">
    <source>
        <dbReference type="ARBA" id="ARBA00018753"/>
    </source>
</evidence>
<dbReference type="InterPro" id="IPR023457">
    <property type="entry name" value="Met-tRNA_synth_2"/>
</dbReference>
<dbReference type="AlphaFoldDB" id="A0A2M7TDC6"/>
<reference evidence="17" key="1">
    <citation type="submission" date="2017-09" db="EMBL/GenBank/DDBJ databases">
        <title>Depth-based differentiation of microbial function through sediment-hosted aquifers and enrichment of novel symbionts in the deep terrestrial subsurface.</title>
        <authorList>
            <person name="Probst A.J."/>
            <person name="Ladd B."/>
            <person name="Jarett J.K."/>
            <person name="Geller-Mcgrath D.E."/>
            <person name="Sieber C.M.K."/>
            <person name="Emerson J.B."/>
            <person name="Anantharaman K."/>
            <person name="Thomas B.C."/>
            <person name="Malmstrom R."/>
            <person name="Stieglmeier M."/>
            <person name="Klingl A."/>
            <person name="Woyke T."/>
            <person name="Ryan C.M."/>
            <person name="Banfield J.F."/>
        </authorList>
    </citation>
    <scope>NUCLEOTIDE SEQUENCE [LARGE SCALE GENOMIC DNA]</scope>
</reference>
<keyword evidence="6 13" id="KW-0547">Nucleotide-binding</keyword>
<dbReference type="InterPro" id="IPR014758">
    <property type="entry name" value="Met-tRNA_synth"/>
</dbReference>
<keyword evidence="7 13" id="KW-0067">ATP-binding</keyword>
<evidence type="ECO:0000256" key="1">
    <source>
        <dbReference type="ARBA" id="ARBA00003314"/>
    </source>
</evidence>
<evidence type="ECO:0000256" key="12">
    <source>
        <dbReference type="ARBA" id="ARBA00047469"/>
    </source>
</evidence>
<evidence type="ECO:0000256" key="2">
    <source>
        <dbReference type="ARBA" id="ARBA00012838"/>
    </source>
</evidence>
<dbReference type="InterPro" id="IPR015413">
    <property type="entry name" value="Methionyl/Leucyl_tRNA_Synth"/>
</dbReference>
<evidence type="ECO:0000256" key="4">
    <source>
        <dbReference type="ARBA" id="ARBA00022490"/>
    </source>
</evidence>
<dbReference type="SUPFAM" id="SSF52374">
    <property type="entry name" value="Nucleotidylyl transferase"/>
    <property type="match status" value="1"/>
</dbReference>
<keyword evidence="4" id="KW-0963">Cytoplasm</keyword>
<keyword evidence="9 13" id="KW-0030">Aminoacyl-tRNA synthetase</keyword>
<evidence type="ECO:0000256" key="9">
    <source>
        <dbReference type="ARBA" id="ARBA00023146"/>
    </source>
</evidence>
<dbReference type="InterPro" id="IPR014729">
    <property type="entry name" value="Rossmann-like_a/b/a_fold"/>
</dbReference>
<evidence type="ECO:0000313" key="16">
    <source>
        <dbReference type="EMBL" id="PIZ43070.1"/>
    </source>
</evidence>
<feature type="domain" description="Aminoacyl-tRNA synthetase class Ia" evidence="14">
    <location>
        <begin position="3"/>
        <end position="86"/>
    </location>
</feature>
<evidence type="ECO:0000256" key="10">
    <source>
        <dbReference type="ARBA" id="ARBA00030904"/>
    </source>
</evidence>
<dbReference type="Pfam" id="PF09334">
    <property type="entry name" value="tRNA-synt_1g"/>
    <property type="match status" value="1"/>
</dbReference>
<evidence type="ECO:0000259" key="15">
    <source>
        <dbReference type="Pfam" id="PF09334"/>
    </source>
</evidence>
<proteinExistence type="inferred from homology"/>
<dbReference type="GO" id="GO:0004825">
    <property type="term" value="F:methionine-tRNA ligase activity"/>
    <property type="evidence" value="ECO:0007669"/>
    <property type="project" value="UniProtKB-EC"/>
</dbReference>
<dbReference type="PANTHER" id="PTHR43326:SF1">
    <property type="entry name" value="METHIONINE--TRNA LIGASE, MITOCHONDRIAL"/>
    <property type="match status" value="1"/>
</dbReference>
<dbReference type="EMBL" id="PFNJ01000041">
    <property type="protein sequence ID" value="PIZ43070.1"/>
    <property type="molecule type" value="Genomic_DNA"/>
</dbReference>
<evidence type="ECO:0000313" key="17">
    <source>
        <dbReference type="Proteomes" id="UP000230970"/>
    </source>
</evidence>
<keyword evidence="8 13" id="KW-0648">Protein biosynthesis</keyword>
<dbReference type="EC" id="6.1.1.10" evidence="2"/>
<dbReference type="FunFam" id="2.170.220.10:FF:000001">
    <property type="entry name" value="methionine--tRNA ligase, mitochondrial"/>
    <property type="match status" value="1"/>
</dbReference>
<dbReference type="PRINTS" id="PR01041">
    <property type="entry name" value="TRNASYNTHMET"/>
</dbReference>
<organism evidence="16 17">
    <name type="scientific">candidate division WWE3 bacterium CG_4_10_14_0_2_um_filter_42_8</name>
    <dbReference type="NCBI Taxonomy" id="1975074"/>
    <lineage>
        <taxon>Bacteria</taxon>
        <taxon>Katanobacteria</taxon>
    </lineage>
</organism>
<comment type="catalytic activity">
    <reaction evidence="12">
        <text>tRNA(Leu) + L-leucine + ATP = L-leucyl-tRNA(Leu) + AMP + diphosphate</text>
        <dbReference type="Rhea" id="RHEA:11688"/>
        <dbReference type="Rhea" id="RHEA-COMP:9613"/>
        <dbReference type="Rhea" id="RHEA-COMP:9622"/>
        <dbReference type="ChEBI" id="CHEBI:30616"/>
        <dbReference type="ChEBI" id="CHEBI:33019"/>
        <dbReference type="ChEBI" id="CHEBI:57427"/>
        <dbReference type="ChEBI" id="CHEBI:78442"/>
        <dbReference type="ChEBI" id="CHEBI:78494"/>
        <dbReference type="ChEBI" id="CHEBI:456215"/>
        <dbReference type="EC" id="6.1.1.4"/>
    </reaction>
</comment>
<protein>
    <recommendedName>
        <fullName evidence="3">Methionine--tRNA ligase</fullName>
        <ecNumber evidence="2">6.1.1.10</ecNumber>
    </recommendedName>
    <alternativeName>
        <fullName evidence="10">Methionyl-tRNA synthetase</fullName>
    </alternativeName>
</protein>
<evidence type="ECO:0000256" key="6">
    <source>
        <dbReference type="ARBA" id="ARBA00022741"/>
    </source>
</evidence>
<dbReference type="Gene3D" id="2.170.220.10">
    <property type="match status" value="1"/>
</dbReference>
<evidence type="ECO:0000259" key="14">
    <source>
        <dbReference type="Pfam" id="PF00133"/>
    </source>
</evidence>
<name>A0A2M7TDC6_UNCKA</name>
<dbReference type="GO" id="GO:0005524">
    <property type="term" value="F:ATP binding"/>
    <property type="evidence" value="ECO:0007669"/>
    <property type="project" value="UniProtKB-KW"/>
</dbReference>
<dbReference type="Gene3D" id="3.40.50.620">
    <property type="entry name" value="HUPs"/>
    <property type="match status" value="1"/>
</dbReference>
<dbReference type="InterPro" id="IPR002300">
    <property type="entry name" value="aa-tRNA-synth_Ia"/>
</dbReference>
<evidence type="ECO:0000256" key="8">
    <source>
        <dbReference type="ARBA" id="ARBA00022917"/>
    </source>
</evidence>
<comment type="catalytic activity">
    <reaction evidence="11">
        <text>tRNA(Met) + L-methionine + ATP = L-methionyl-tRNA(Met) + AMP + diphosphate</text>
        <dbReference type="Rhea" id="RHEA:13481"/>
        <dbReference type="Rhea" id="RHEA-COMP:9667"/>
        <dbReference type="Rhea" id="RHEA-COMP:9698"/>
        <dbReference type="ChEBI" id="CHEBI:30616"/>
        <dbReference type="ChEBI" id="CHEBI:33019"/>
        <dbReference type="ChEBI" id="CHEBI:57844"/>
        <dbReference type="ChEBI" id="CHEBI:78442"/>
        <dbReference type="ChEBI" id="CHEBI:78530"/>
        <dbReference type="ChEBI" id="CHEBI:456215"/>
        <dbReference type="EC" id="6.1.1.10"/>
    </reaction>
</comment>
<dbReference type="GO" id="GO:0006431">
    <property type="term" value="P:methionyl-tRNA aminoacylation"/>
    <property type="evidence" value="ECO:0007669"/>
    <property type="project" value="InterPro"/>
</dbReference>
<comment type="caution">
    <text evidence="16">The sequence shown here is derived from an EMBL/GenBank/DDBJ whole genome shotgun (WGS) entry which is preliminary data.</text>
</comment>
<dbReference type="InterPro" id="IPR009080">
    <property type="entry name" value="tRNAsynth_Ia_anticodon-bd"/>
</dbReference>
<feature type="domain" description="Methionyl/Leucyl tRNA synthetase" evidence="15">
    <location>
        <begin position="139"/>
        <end position="364"/>
    </location>
</feature>
<evidence type="ECO:0000256" key="5">
    <source>
        <dbReference type="ARBA" id="ARBA00022598"/>
    </source>
</evidence>
<dbReference type="PANTHER" id="PTHR43326">
    <property type="entry name" value="METHIONYL-TRNA SYNTHETASE"/>
    <property type="match status" value="1"/>
</dbReference>
<dbReference type="Proteomes" id="UP000230970">
    <property type="component" value="Unassembled WGS sequence"/>
</dbReference>
<sequence>MAQGKFFITAAIPYVNAAPHLGHALEIIQADVTARYAKLIGHEVCFLTGADENSLKNVQSADKEGITPQQLCDQNSAKFRQLYRDLNISLNIFQRGTDQKKHWPGVYKLWQALEKSGDIYKGKYAGYYCVGCEAFYQAGELKNGKLCPEHATPLEWIEEENYFFRLSRYQEALQHLIQSDEYKIIPSFRKNEILTFLNEGLQDFSISRSKKRARSWGIPVPGDPDQIIYVWIDALDIYMTGIGFGWDEANFAKWWPADLHVIGKGIIRFHALFWPALLMSAKLPLPRNLFVHGYITHGDQKMSKSLGNVVDPFPLIHKYGIDPLRYFLLSQIPAYQDGDFTEEKMRSAYQADLANGLGNLVSRVATLCEKSNLDLLKTDISLSETCPRYHATLKSFNFNLSLGLLWEQIREIDRFIDQKKPWELLQKGSPEIGKVLQAAVDEIRKIGLLLAPFLPQTALKIQDQFKNPKIKVQPSLFPRL</sequence>
<gene>
    <name evidence="16" type="ORF">COY34_01595</name>
</gene>
<evidence type="ECO:0000256" key="11">
    <source>
        <dbReference type="ARBA" id="ARBA00047364"/>
    </source>
</evidence>
<evidence type="ECO:0000256" key="7">
    <source>
        <dbReference type="ARBA" id="ARBA00022840"/>
    </source>
</evidence>
<accession>A0A2M7TDC6</accession>
<comment type="function">
    <text evidence="1">Is required not only for elongation of protein synthesis but also for the initiation of all mRNA translation through initiator tRNA(fMet) aminoacylation.</text>
</comment>
<dbReference type="Gene3D" id="1.10.730.10">
    <property type="entry name" value="Isoleucyl-tRNA Synthetase, Domain 1"/>
    <property type="match status" value="1"/>
</dbReference>
<evidence type="ECO:0000256" key="13">
    <source>
        <dbReference type="RuleBase" id="RU363035"/>
    </source>
</evidence>
<dbReference type="PROSITE" id="PS00178">
    <property type="entry name" value="AA_TRNA_LIGASE_I"/>
    <property type="match status" value="1"/>
</dbReference>
<dbReference type="InterPro" id="IPR001412">
    <property type="entry name" value="aa-tRNA-synth_I_CS"/>
</dbReference>
<dbReference type="Pfam" id="PF00133">
    <property type="entry name" value="tRNA-synt_1"/>
    <property type="match status" value="1"/>
</dbReference>
<dbReference type="GO" id="GO:0004823">
    <property type="term" value="F:leucine-tRNA ligase activity"/>
    <property type="evidence" value="ECO:0007669"/>
    <property type="project" value="UniProtKB-EC"/>
</dbReference>
<dbReference type="SUPFAM" id="SSF47323">
    <property type="entry name" value="Anticodon-binding domain of a subclass of class I aminoacyl-tRNA synthetases"/>
    <property type="match status" value="1"/>
</dbReference>
<dbReference type="NCBIfam" id="TIGR00398">
    <property type="entry name" value="metG"/>
    <property type="match status" value="1"/>
</dbReference>
<dbReference type="CDD" id="cd00814">
    <property type="entry name" value="MetRS_core"/>
    <property type="match status" value="1"/>
</dbReference>
<dbReference type="InterPro" id="IPR033911">
    <property type="entry name" value="MetRS_core"/>
</dbReference>
<comment type="similarity">
    <text evidence="13">Belongs to the class-I aminoacyl-tRNA synthetase family.</text>
</comment>
<keyword evidence="5 13" id="KW-0436">Ligase</keyword>